<dbReference type="AlphaFoldDB" id="A0A368YTN4"/>
<dbReference type="GO" id="GO:0009253">
    <property type="term" value="P:peptidoglycan catabolic process"/>
    <property type="evidence" value="ECO:0007669"/>
    <property type="project" value="InterPro"/>
</dbReference>
<evidence type="ECO:0000313" key="7">
    <source>
        <dbReference type="EMBL" id="RCW83543.1"/>
    </source>
</evidence>
<dbReference type="SMART" id="SM00646">
    <property type="entry name" value="Ami_3"/>
    <property type="match status" value="1"/>
</dbReference>
<gene>
    <name evidence="7" type="ORF">C7476_10536</name>
</gene>
<dbReference type="EC" id="3.5.1.28" evidence="2"/>
<comment type="caution">
    <text evidence="7">The sequence shown here is derived from an EMBL/GenBank/DDBJ whole genome shotgun (WGS) entry which is preliminary data.</text>
</comment>
<dbReference type="SUPFAM" id="SSF53187">
    <property type="entry name" value="Zn-dependent exopeptidases"/>
    <property type="match status" value="1"/>
</dbReference>
<evidence type="ECO:0000256" key="5">
    <source>
        <dbReference type="SAM" id="Phobius"/>
    </source>
</evidence>
<evidence type="ECO:0000259" key="6">
    <source>
        <dbReference type="SMART" id="SM00646"/>
    </source>
</evidence>
<keyword evidence="5" id="KW-1133">Transmembrane helix</keyword>
<name>A0A368YTN4_9HYPH</name>
<dbReference type="InterPro" id="IPR050695">
    <property type="entry name" value="N-acetylmuramoyl_amidase_3"/>
</dbReference>
<evidence type="ECO:0000313" key="8">
    <source>
        <dbReference type="Proteomes" id="UP000253324"/>
    </source>
</evidence>
<dbReference type="Gene3D" id="2.60.40.3500">
    <property type="match status" value="1"/>
</dbReference>
<dbReference type="PANTHER" id="PTHR30404">
    <property type="entry name" value="N-ACETYLMURAMOYL-L-ALANINE AMIDASE"/>
    <property type="match status" value="1"/>
</dbReference>
<dbReference type="Proteomes" id="UP000253324">
    <property type="component" value="Unassembled WGS sequence"/>
</dbReference>
<comment type="catalytic activity">
    <reaction evidence="1">
        <text>Hydrolyzes the link between N-acetylmuramoyl residues and L-amino acid residues in certain cell-wall glycopeptides.</text>
        <dbReference type="EC" id="3.5.1.28"/>
    </reaction>
</comment>
<accession>A0A368YTN4</accession>
<evidence type="ECO:0000256" key="2">
    <source>
        <dbReference type="ARBA" id="ARBA00011901"/>
    </source>
</evidence>
<proteinExistence type="predicted"/>
<dbReference type="CDD" id="cd02696">
    <property type="entry name" value="MurNAc-LAA"/>
    <property type="match status" value="1"/>
</dbReference>
<evidence type="ECO:0000256" key="1">
    <source>
        <dbReference type="ARBA" id="ARBA00001561"/>
    </source>
</evidence>
<dbReference type="PANTHER" id="PTHR30404:SF0">
    <property type="entry name" value="N-ACETYLMURAMOYL-L-ALANINE AMIDASE AMIC"/>
    <property type="match status" value="1"/>
</dbReference>
<dbReference type="Pfam" id="PF11741">
    <property type="entry name" value="AMIN"/>
    <property type="match status" value="1"/>
</dbReference>
<dbReference type="InterPro" id="IPR021731">
    <property type="entry name" value="AMIN_dom"/>
</dbReference>
<sequence>MSDTTVERGSLSIGGPSEMSVICRIFMAAVFGLLVFVQAGKPSHAAGELAALTYQAAGDELRTRVVINFDREPDVSTMLLDQPHRLAIDIPKAVFAFDKKSVEPRGLITDVRYGLIDDQRSRLIFTLKGPFVVEQLNVIKNDNSPGYRLVADFVASSDRAFAEALKTQNATTASTNAAPKGDRLAAAAPDEASKGPKPFTIVIDPGHGGIDSGAESASGIMEKNVTLMFAQQLRDELAKLPGLRVEMTRSGDTFLRLTERVRIARQYEANLFISIHADTISRGSIRGATVYTVSDKASDAESRAMADRENRSDAVAGIAYDNETPEIADILMDLTRRETHTFSLSFAKTVVKSLKKDVNMINNPHRFAGFQVLRAPDVPSVLVEIGYLSNAEDEKLMLDPAWRSHVAERLATAVGEFANMKTAGALN</sequence>
<keyword evidence="5" id="KW-0472">Membrane</keyword>
<dbReference type="Pfam" id="PF01520">
    <property type="entry name" value="Amidase_3"/>
    <property type="match status" value="1"/>
</dbReference>
<keyword evidence="8" id="KW-1185">Reference proteome</keyword>
<dbReference type="Gene3D" id="3.40.630.40">
    <property type="entry name" value="Zn-dependent exopeptidases"/>
    <property type="match status" value="1"/>
</dbReference>
<keyword evidence="3" id="KW-0378">Hydrolase</keyword>
<keyword evidence="5" id="KW-0812">Transmembrane</keyword>
<feature type="transmembrane region" description="Helical" evidence="5">
    <location>
        <begin position="21"/>
        <end position="39"/>
    </location>
</feature>
<feature type="compositionally biased region" description="Low complexity" evidence="4">
    <location>
        <begin position="167"/>
        <end position="178"/>
    </location>
</feature>
<organism evidence="7 8">
    <name type="scientific">Phyllobacterium bourgognense</name>
    <dbReference type="NCBI Taxonomy" id="314236"/>
    <lineage>
        <taxon>Bacteria</taxon>
        <taxon>Pseudomonadati</taxon>
        <taxon>Pseudomonadota</taxon>
        <taxon>Alphaproteobacteria</taxon>
        <taxon>Hyphomicrobiales</taxon>
        <taxon>Phyllobacteriaceae</taxon>
        <taxon>Phyllobacterium</taxon>
    </lineage>
</organism>
<dbReference type="InterPro" id="IPR002508">
    <property type="entry name" value="MurNAc-LAA_cat"/>
</dbReference>
<feature type="domain" description="MurNAc-LAA" evidence="6">
    <location>
        <begin position="261"/>
        <end position="415"/>
    </location>
</feature>
<reference evidence="7 8" key="1">
    <citation type="submission" date="2018-07" db="EMBL/GenBank/DDBJ databases">
        <title>Genomic Encyclopedia of Type Strains, Phase III (KMG-III): the genomes of soil and plant-associated and newly described type strains.</title>
        <authorList>
            <person name="Whitman W."/>
        </authorList>
    </citation>
    <scope>NUCLEOTIDE SEQUENCE [LARGE SCALE GENOMIC DNA]</scope>
    <source>
        <strain evidence="7 8">31-25a</strain>
    </source>
</reference>
<dbReference type="EMBL" id="QPJM01000005">
    <property type="protein sequence ID" value="RCW83543.1"/>
    <property type="molecule type" value="Genomic_DNA"/>
</dbReference>
<dbReference type="GO" id="GO:0008745">
    <property type="term" value="F:N-acetylmuramoyl-L-alanine amidase activity"/>
    <property type="evidence" value="ECO:0007669"/>
    <property type="project" value="UniProtKB-EC"/>
</dbReference>
<protein>
    <recommendedName>
        <fullName evidence="2">N-acetylmuramoyl-L-alanine amidase</fullName>
        <ecNumber evidence="2">3.5.1.28</ecNumber>
    </recommendedName>
</protein>
<feature type="region of interest" description="Disordered" evidence="4">
    <location>
        <begin position="167"/>
        <end position="196"/>
    </location>
</feature>
<evidence type="ECO:0000256" key="3">
    <source>
        <dbReference type="ARBA" id="ARBA00022801"/>
    </source>
</evidence>
<evidence type="ECO:0000256" key="4">
    <source>
        <dbReference type="SAM" id="MobiDB-lite"/>
    </source>
</evidence>
<dbReference type="GO" id="GO:0030288">
    <property type="term" value="C:outer membrane-bounded periplasmic space"/>
    <property type="evidence" value="ECO:0007669"/>
    <property type="project" value="TreeGrafter"/>
</dbReference>